<feature type="transmembrane region" description="Helical" evidence="12">
    <location>
        <begin position="193"/>
        <end position="219"/>
    </location>
</feature>
<feature type="transmembrane region" description="Helical" evidence="12">
    <location>
        <begin position="100"/>
        <end position="124"/>
    </location>
</feature>
<dbReference type="InterPro" id="IPR006135">
    <property type="entry name" value="T3SS_substrate_exporter"/>
</dbReference>
<reference evidence="13 14" key="1">
    <citation type="submission" date="2015-12" db="EMBL/GenBank/DDBJ databases">
        <title>Genome sequence of Aneurinibacillus soli.</title>
        <authorList>
            <person name="Lee J.S."/>
            <person name="Lee K.C."/>
            <person name="Kim K.K."/>
            <person name="Lee B.W."/>
        </authorList>
    </citation>
    <scope>NUCLEOTIDE SEQUENCE [LARGE SCALE GENOMIC DNA]</scope>
    <source>
        <strain evidence="13 14">CB4</strain>
    </source>
</reference>
<dbReference type="GO" id="GO:0009306">
    <property type="term" value="P:protein secretion"/>
    <property type="evidence" value="ECO:0007669"/>
    <property type="project" value="InterPro"/>
</dbReference>
<keyword evidence="8 12" id="KW-0653">Protein transport</keyword>
<comment type="function">
    <text evidence="12">Required for formation of the rod structure in the basal body of the flagellar apparatus. Together with FliI and FliH, may constitute the export apparatus of flagellin.</text>
</comment>
<keyword evidence="4 12" id="KW-0813">Transport</keyword>
<comment type="subcellular location">
    <subcellularLocation>
        <location evidence="1">Cell membrane</location>
        <topology evidence="1">Multi-pass membrane protein</topology>
    </subcellularLocation>
</comment>
<keyword evidence="13" id="KW-0282">Flagellum</keyword>
<keyword evidence="5 12" id="KW-1003">Cell membrane</keyword>
<evidence type="ECO:0000313" key="14">
    <source>
        <dbReference type="Proteomes" id="UP000217696"/>
    </source>
</evidence>
<dbReference type="Gene3D" id="6.10.250.2080">
    <property type="match status" value="1"/>
</dbReference>
<sequence>MYMLHVQMDLQSFAGEKTEKATPKKKQKAREEGQVAKSQDISAALLLLAIFLLLFFAGKSMGEQMKQFFLSFFNRYLLLELTPENIRNLMIEMCYQSFLIVWPFLLVALVISYFANYIQVGMLFTTEPLKFKLSALDPIKGAKKIFSMQAVVNLFKSVFKTVVVGLVAWLVLWNGKEDLLTLATKTIGDMITVIGKLIIQLGFAIAILLIVLAVLDYVYQKFQHEKQLRMSKQDIKDEYKMMEGDPQIKGKIKQKQREMAMRRMMQEVPNADVVITNPTHFAVAIKYDGETMKAPVVIAKGQDFVALKIRKVAEENSIITMENKLLARTLYAQVEIHQPIPEDLFQAVAEVLAYVYRLKGKI</sequence>
<dbReference type="Gene3D" id="3.40.1690.10">
    <property type="entry name" value="secretion proteins EscU"/>
    <property type="match status" value="1"/>
</dbReference>
<dbReference type="Pfam" id="PF01312">
    <property type="entry name" value="Bac_export_2"/>
    <property type="match status" value="1"/>
</dbReference>
<keyword evidence="14" id="KW-1185">Reference proteome</keyword>
<keyword evidence="7 12" id="KW-1005">Bacterial flagellum biogenesis</keyword>
<feature type="transmembrane region" description="Helical" evidence="12">
    <location>
        <begin position="41"/>
        <end position="58"/>
    </location>
</feature>
<proteinExistence type="inferred from homology"/>
<keyword evidence="6 12" id="KW-0812">Transmembrane</keyword>
<evidence type="ECO:0000256" key="3">
    <source>
        <dbReference type="ARBA" id="ARBA00021622"/>
    </source>
</evidence>
<evidence type="ECO:0000256" key="7">
    <source>
        <dbReference type="ARBA" id="ARBA00022795"/>
    </source>
</evidence>
<keyword evidence="9 12" id="KW-1133">Transmembrane helix</keyword>
<evidence type="ECO:0000256" key="2">
    <source>
        <dbReference type="ARBA" id="ARBA00010690"/>
    </source>
</evidence>
<dbReference type="InterPro" id="IPR006136">
    <property type="entry name" value="FlhB"/>
</dbReference>
<keyword evidence="13" id="KW-0969">Cilium</keyword>
<comment type="similarity">
    <text evidence="2 12">Belongs to the type III secretion exporter family.</text>
</comment>
<dbReference type="PANTHER" id="PTHR30531:SF12">
    <property type="entry name" value="FLAGELLAR BIOSYNTHETIC PROTEIN FLHB"/>
    <property type="match status" value="1"/>
</dbReference>
<gene>
    <name evidence="13" type="primary">flhB_3</name>
    <name evidence="12" type="synonym">flhB</name>
    <name evidence="13" type="ORF">CB4_01859</name>
</gene>
<evidence type="ECO:0000256" key="12">
    <source>
        <dbReference type="RuleBase" id="RU364091"/>
    </source>
</evidence>
<dbReference type="FunFam" id="3.40.1690.10:FF:000001">
    <property type="entry name" value="Flagellar biosynthetic protein FlhB"/>
    <property type="match status" value="1"/>
</dbReference>
<dbReference type="GO" id="GO:0005886">
    <property type="term" value="C:plasma membrane"/>
    <property type="evidence" value="ECO:0007669"/>
    <property type="project" value="UniProtKB-SubCell"/>
</dbReference>
<keyword evidence="11 12" id="KW-1006">Bacterial flagellum protein export</keyword>
<evidence type="ECO:0000256" key="6">
    <source>
        <dbReference type="ARBA" id="ARBA00022692"/>
    </source>
</evidence>
<organism evidence="13 14">
    <name type="scientific">Aneurinibacillus soli</name>
    <dbReference type="NCBI Taxonomy" id="1500254"/>
    <lineage>
        <taxon>Bacteria</taxon>
        <taxon>Bacillati</taxon>
        <taxon>Bacillota</taxon>
        <taxon>Bacilli</taxon>
        <taxon>Bacillales</taxon>
        <taxon>Paenibacillaceae</taxon>
        <taxon>Aneurinibacillus group</taxon>
        <taxon>Aneurinibacillus</taxon>
    </lineage>
</organism>
<evidence type="ECO:0000256" key="9">
    <source>
        <dbReference type="ARBA" id="ARBA00022989"/>
    </source>
</evidence>
<name>A0A0U5AVB0_9BACL</name>
<keyword evidence="13" id="KW-0966">Cell projection</keyword>
<dbReference type="InterPro" id="IPR029025">
    <property type="entry name" value="T3SS_substrate_exporter_C"/>
</dbReference>
<feature type="transmembrane region" description="Helical" evidence="12">
    <location>
        <begin position="145"/>
        <end position="173"/>
    </location>
</feature>
<dbReference type="RefSeq" id="WP_309146604.1">
    <property type="nucleotide sequence ID" value="NZ_AP017312.1"/>
</dbReference>
<evidence type="ECO:0000256" key="8">
    <source>
        <dbReference type="ARBA" id="ARBA00022927"/>
    </source>
</evidence>
<keyword evidence="10 12" id="KW-0472">Membrane</keyword>
<dbReference type="PANTHER" id="PTHR30531">
    <property type="entry name" value="FLAGELLAR BIOSYNTHETIC PROTEIN FLHB"/>
    <property type="match status" value="1"/>
</dbReference>
<evidence type="ECO:0000256" key="10">
    <source>
        <dbReference type="ARBA" id="ARBA00023136"/>
    </source>
</evidence>
<dbReference type="NCBIfam" id="TIGR00328">
    <property type="entry name" value="flhB"/>
    <property type="match status" value="1"/>
</dbReference>
<evidence type="ECO:0000256" key="1">
    <source>
        <dbReference type="ARBA" id="ARBA00004651"/>
    </source>
</evidence>
<dbReference type="AlphaFoldDB" id="A0A0U5AVB0"/>
<dbReference type="GO" id="GO:0044780">
    <property type="term" value="P:bacterial-type flagellum assembly"/>
    <property type="evidence" value="ECO:0007669"/>
    <property type="project" value="InterPro"/>
</dbReference>
<dbReference type="SUPFAM" id="SSF160544">
    <property type="entry name" value="EscU C-terminal domain-like"/>
    <property type="match status" value="1"/>
</dbReference>
<evidence type="ECO:0000256" key="11">
    <source>
        <dbReference type="ARBA" id="ARBA00023225"/>
    </source>
</evidence>
<dbReference type="EMBL" id="AP017312">
    <property type="protein sequence ID" value="BAU27685.1"/>
    <property type="molecule type" value="Genomic_DNA"/>
</dbReference>
<dbReference type="PRINTS" id="PR00950">
    <property type="entry name" value="TYPE3IMSPROT"/>
</dbReference>
<evidence type="ECO:0000313" key="13">
    <source>
        <dbReference type="EMBL" id="BAU27685.1"/>
    </source>
</evidence>
<accession>A0A0U5AVB0</accession>
<protein>
    <recommendedName>
        <fullName evidence="3 12">Flagellar biosynthetic protein FlhB</fullName>
    </recommendedName>
</protein>
<dbReference type="Proteomes" id="UP000217696">
    <property type="component" value="Chromosome"/>
</dbReference>
<evidence type="ECO:0000256" key="5">
    <source>
        <dbReference type="ARBA" id="ARBA00022475"/>
    </source>
</evidence>
<evidence type="ECO:0000256" key="4">
    <source>
        <dbReference type="ARBA" id="ARBA00022448"/>
    </source>
</evidence>
<dbReference type="KEGG" id="asoc:CB4_01859"/>